<keyword evidence="1" id="KW-0175">Coiled coil</keyword>
<dbReference type="RefSeq" id="WP_165908552.1">
    <property type="nucleotide sequence ID" value="NZ_CP181386.1"/>
</dbReference>
<dbReference type="GeneID" id="99685282"/>
<sequence length="51" mass="5651">MDTPKPDSTASQVPASARAALAALVELRDELQKMHAELEYLRLMLRLGARD</sequence>
<gene>
    <name evidence="2" type="ORF">EV684_11571</name>
</gene>
<dbReference type="Proteomes" id="UP000295106">
    <property type="component" value="Unassembled WGS sequence"/>
</dbReference>
<evidence type="ECO:0000256" key="1">
    <source>
        <dbReference type="SAM" id="Coils"/>
    </source>
</evidence>
<organism evidence="2 3">
    <name type="scientific">Rubrivivax gelatinosus</name>
    <name type="common">Rhodocyclus gelatinosus</name>
    <name type="synonym">Rhodopseudomonas gelatinosa</name>
    <dbReference type="NCBI Taxonomy" id="28068"/>
    <lineage>
        <taxon>Bacteria</taxon>
        <taxon>Pseudomonadati</taxon>
        <taxon>Pseudomonadota</taxon>
        <taxon>Betaproteobacteria</taxon>
        <taxon>Burkholderiales</taxon>
        <taxon>Sphaerotilaceae</taxon>
        <taxon>Rubrivivax</taxon>
    </lineage>
</organism>
<proteinExistence type="predicted"/>
<comment type="caution">
    <text evidence="2">The sequence shown here is derived from an EMBL/GenBank/DDBJ whole genome shotgun (WGS) entry which is preliminary data.</text>
</comment>
<name>A0A4R2LXE2_RUBGE</name>
<feature type="coiled-coil region" evidence="1">
    <location>
        <begin position="17"/>
        <end position="44"/>
    </location>
</feature>
<reference evidence="2 3" key="1">
    <citation type="submission" date="2019-03" db="EMBL/GenBank/DDBJ databases">
        <title>Genomic Encyclopedia of Type Strains, Phase IV (KMG-IV): sequencing the most valuable type-strain genomes for metagenomic binning, comparative biology and taxonomic classification.</title>
        <authorList>
            <person name="Goeker M."/>
        </authorList>
    </citation>
    <scope>NUCLEOTIDE SEQUENCE [LARGE SCALE GENOMIC DNA]</scope>
    <source>
        <strain evidence="2 3">DSM 1709</strain>
    </source>
</reference>
<evidence type="ECO:0000313" key="3">
    <source>
        <dbReference type="Proteomes" id="UP000295106"/>
    </source>
</evidence>
<dbReference type="EMBL" id="SLXD01000015">
    <property type="protein sequence ID" value="TCO99278.1"/>
    <property type="molecule type" value="Genomic_DNA"/>
</dbReference>
<protein>
    <submittedName>
        <fullName evidence="2">Uncharacterized protein</fullName>
    </submittedName>
</protein>
<evidence type="ECO:0000313" key="2">
    <source>
        <dbReference type="EMBL" id="TCO99278.1"/>
    </source>
</evidence>
<accession>A0A4R2LXE2</accession>
<dbReference type="AlphaFoldDB" id="A0A4R2LXE2"/>